<accession>X8DSD8</accession>
<gene>
    <name evidence="1" type="ORF">I540_3255</name>
</gene>
<evidence type="ECO:0000313" key="1">
    <source>
        <dbReference type="EMBL" id="EUA70420.1"/>
    </source>
</evidence>
<reference evidence="1 2" key="1">
    <citation type="submission" date="2013-12" db="EMBL/GenBank/DDBJ databases">
        <authorList>
            <person name="Zelazny A."/>
            <person name="Olivier K."/>
            <person name="Holland S."/>
            <person name="Lenaerts A."/>
            <person name="Ordway D."/>
            <person name="DeGroote M.A."/>
            <person name="Parker T."/>
            <person name="Sizemore C."/>
            <person name="Tallon L.J."/>
            <person name="Sadzewicz L.K."/>
            <person name="Sengamalay N."/>
            <person name="Fraser C.M."/>
            <person name="Hine E."/>
            <person name="Shefchek K.A."/>
            <person name="Das S.P."/>
            <person name="Tettelin H."/>
        </authorList>
    </citation>
    <scope>NUCLEOTIDE SEQUENCE [LARGE SCALE GENOMIC DNA]</scope>
    <source>
        <strain evidence="1 2">1513</strain>
    </source>
</reference>
<dbReference type="Proteomes" id="UP000023351">
    <property type="component" value="Unassembled WGS sequence"/>
</dbReference>
<dbReference type="AlphaFoldDB" id="X8DSD8"/>
<proteinExistence type="predicted"/>
<organism evidence="1 2">
    <name type="scientific">Mycobacteroides abscessus subsp. bolletii 1513</name>
    <dbReference type="NCBI Taxonomy" id="1299321"/>
    <lineage>
        <taxon>Bacteria</taxon>
        <taxon>Bacillati</taxon>
        <taxon>Actinomycetota</taxon>
        <taxon>Actinomycetes</taxon>
        <taxon>Mycobacteriales</taxon>
        <taxon>Mycobacteriaceae</taxon>
        <taxon>Mycobacteroides</taxon>
        <taxon>Mycobacteroides abscessus</taxon>
    </lineage>
</organism>
<comment type="caution">
    <text evidence="1">The sequence shown here is derived from an EMBL/GenBank/DDBJ whole genome shotgun (WGS) entry which is preliminary data.</text>
</comment>
<name>X8DSD8_9MYCO</name>
<sequence>MGRNKINTPRPREFFAMRVTIGPQSGMIFLAGAASSV</sequence>
<dbReference type="EMBL" id="JAOJ01000002">
    <property type="protein sequence ID" value="EUA70420.1"/>
    <property type="molecule type" value="Genomic_DNA"/>
</dbReference>
<protein>
    <submittedName>
        <fullName evidence="1">Uncharacterized protein</fullName>
    </submittedName>
</protein>
<evidence type="ECO:0000313" key="2">
    <source>
        <dbReference type="Proteomes" id="UP000023351"/>
    </source>
</evidence>
<dbReference type="PATRIC" id="fig|1299321.3.peg.3125"/>